<dbReference type="STRING" id="471852.Tcur_0338"/>
<keyword evidence="3" id="KW-1185">Reference proteome</keyword>
<dbReference type="eggNOG" id="COG0457">
    <property type="taxonomic scope" value="Bacteria"/>
</dbReference>
<dbReference type="GO" id="GO:0003677">
    <property type="term" value="F:DNA binding"/>
    <property type="evidence" value="ECO:0007669"/>
    <property type="project" value="InterPro"/>
</dbReference>
<evidence type="ECO:0000313" key="2">
    <source>
        <dbReference type="EMBL" id="ACY95940.1"/>
    </source>
</evidence>
<dbReference type="RefSeq" id="WP_012850724.1">
    <property type="nucleotide sequence ID" value="NC_013510.1"/>
</dbReference>
<dbReference type="AlphaFoldDB" id="D1A1L8"/>
<dbReference type="InterPro" id="IPR001387">
    <property type="entry name" value="Cro/C1-type_HTH"/>
</dbReference>
<proteinExistence type="predicted"/>
<name>D1A1L8_THECD</name>
<dbReference type="Gene3D" id="1.10.260.40">
    <property type="entry name" value="lambda repressor-like DNA-binding domains"/>
    <property type="match status" value="1"/>
</dbReference>
<dbReference type="InterPro" id="IPR010982">
    <property type="entry name" value="Lambda_DNA-bd_dom_sf"/>
</dbReference>
<dbReference type="Gene3D" id="1.25.40.10">
    <property type="entry name" value="Tetratricopeptide repeat domain"/>
    <property type="match status" value="1"/>
</dbReference>
<dbReference type="KEGG" id="tcu:Tcur_0338"/>
<evidence type="ECO:0000259" key="1">
    <source>
        <dbReference type="PROSITE" id="PS50943"/>
    </source>
</evidence>
<dbReference type="HOGENOM" id="CLU_033540_2_0_11"/>
<dbReference type="InterPro" id="IPR011990">
    <property type="entry name" value="TPR-like_helical_dom_sf"/>
</dbReference>
<accession>D1A1L8</accession>
<dbReference type="PROSITE" id="PS50943">
    <property type="entry name" value="HTH_CROC1"/>
    <property type="match status" value="1"/>
</dbReference>
<dbReference type="SUPFAM" id="SSF47413">
    <property type="entry name" value="lambda repressor-like DNA-binding domains"/>
    <property type="match status" value="1"/>
</dbReference>
<dbReference type="EMBL" id="CP001738">
    <property type="protein sequence ID" value="ACY95940.1"/>
    <property type="molecule type" value="Genomic_DNA"/>
</dbReference>
<dbReference type="OrthoDB" id="3504495at2"/>
<gene>
    <name evidence="2" type="ordered locus">Tcur_0338</name>
</gene>
<dbReference type="SMART" id="SM00530">
    <property type="entry name" value="HTH_XRE"/>
    <property type="match status" value="1"/>
</dbReference>
<dbReference type="SUPFAM" id="SSF48452">
    <property type="entry name" value="TPR-like"/>
    <property type="match status" value="1"/>
</dbReference>
<dbReference type="Pfam" id="PF13560">
    <property type="entry name" value="HTH_31"/>
    <property type="match status" value="1"/>
</dbReference>
<feature type="domain" description="HTH cro/C1-type" evidence="1">
    <location>
        <begin position="14"/>
        <end position="68"/>
    </location>
</feature>
<dbReference type="eggNOG" id="COG1396">
    <property type="taxonomic scope" value="Bacteria"/>
</dbReference>
<dbReference type="Proteomes" id="UP000001918">
    <property type="component" value="Chromosome"/>
</dbReference>
<sequence>MVADAAPERIGIRIARERKRRGLTQLGLAQRANYSRSHIAQVEARHKAATPAFVAAVAEALEVDPALIYGQPYRGVGSDDKAHAAIPELRRILACVGAGPEPDRPPRGLDELERQIRQARRLLLQVRLTRLGMMLPAVLEELTWHAYETDSPKAWGLLFRAYYEAVSLTRRLGYTGDALALLERAADAARRSQDPHLPLLVSLPRALLLMSMNQNRTALRLLNDALSRVEADRPDAGEVAGALELRAAVVAARTCDGVSEAWEHHGRAAELAEAGRVGDGRHGMEFGMSNVAVHGAAIAVELGDLDEAVRRDRDIRQRQVLEGMAPERRAHHEIDMSRALLELGDYDQALARVENAERIASQMTYFHPSARSVVAHLVDVRRTLPEPLRRLQSRMGV</sequence>
<dbReference type="CDD" id="cd00093">
    <property type="entry name" value="HTH_XRE"/>
    <property type="match status" value="1"/>
</dbReference>
<reference evidence="2 3" key="1">
    <citation type="journal article" date="2011" name="Stand. Genomic Sci.">
        <title>Complete genome sequence of Thermomonospora curvata type strain (B9).</title>
        <authorList>
            <person name="Chertkov O."/>
            <person name="Sikorski J."/>
            <person name="Nolan M."/>
            <person name="Lapidus A."/>
            <person name="Lucas S."/>
            <person name="Del Rio T.G."/>
            <person name="Tice H."/>
            <person name="Cheng J.F."/>
            <person name="Goodwin L."/>
            <person name="Pitluck S."/>
            <person name="Liolios K."/>
            <person name="Ivanova N."/>
            <person name="Mavromatis K."/>
            <person name="Mikhailova N."/>
            <person name="Ovchinnikova G."/>
            <person name="Pati A."/>
            <person name="Chen A."/>
            <person name="Palaniappan K."/>
            <person name="Djao O.D."/>
            <person name="Land M."/>
            <person name="Hauser L."/>
            <person name="Chang Y.J."/>
            <person name="Jeffries C.D."/>
            <person name="Brettin T."/>
            <person name="Han C."/>
            <person name="Detter J.C."/>
            <person name="Rohde M."/>
            <person name="Goker M."/>
            <person name="Woyke T."/>
            <person name="Bristow J."/>
            <person name="Eisen J.A."/>
            <person name="Markowitz V."/>
            <person name="Hugenholtz P."/>
            <person name="Klenk H.P."/>
            <person name="Kyrpides N.C."/>
        </authorList>
    </citation>
    <scope>NUCLEOTIDE SEQUENCE [LARGE SCALE GENOMIC DNA]</scope>
    <source>
        <strain evidence="3">ATCC 19995 / DSM 43183 / JCM 3096 / KCTC 9072 / NBRC 15933 / NCIMB 10081 / Henssen B9</strain>
    </source>
</reference>
<organism evidence="2 3">
    <name type="scientific">Thermomonospora curvata (strain ATCC 19995 / DSM 43183 / JCM 3096 / KCTC 9072 / NBRC 15933 / NCIMB 10081 / Henssen B9)</name>
    <dbReference type="NCBI Taxonomy" id="471852"/>
    <lineage>
        <taxon>Bacteria</taxon>
        <taxon>Bacillati</taxon>
        <taxon>Actinomycetota</taxon>
        <taxon>Actinomycetes</taxon>
        <taxon>Streptosporangiales</taxon>
        <taxon>Thermomonosporaceae</taxon>
        <taxon>Thermomonospora</taxon>
    </lineage>
</organism>
<protein>
    <submittedName>
        <fullName evidence="2">Helix-turn-helix domain protein</fullName>
    </submittedName>
</protein>
<evidence type="ECO:0000313" key="3">
    <source>
        <dbReference type="Proteomes" id="UP000001918"/>
    </source>
</evidence>